<feature type="signal peptide" evidence="2">
    <location>
        <begin position="1"/>
        <end position="19"/>
    </location>
</feature>
<dbReference type="InterPro" id="IPR029058">
    <property type="entry name" value="AB_hydrolase_fold"/>
</dbReference>
<dbReference type="Gene3D" id="3.40.50.1820">
    <property type="entry name" value="alpha/beta hydrolase"/>
    <property type="match status" value="1"/>
</dbReference>
<dbReference type="InterPro" id="IPR050300">
    <property type="entry name" value="GDXG_lipolytic_enzyme"/>
</dbReference>
<evidence type="ECO:0000256" key="2">
    <source>
        <dbReference type="SAM" id="SignalP"/>
    </source>
</evidence>
<dbReference type="GO" id="GO:0016787">
    <property type="term" value="F:hydrolase activity"/>
    <property type="evidence" value="ECO:0007669"/>
    <property type="project" value="UniProtKB-KW"/>
</dbReference>
<dbReference type="Proteomes" id="UP001500523">
    <property type="component" value="Unassembled WGS sequence"/>
</dbReference>
<keyword evidence="1 4" id="KW-0378">Hydrolase</keyword>
<dbReference type="Pfam" id="PF20434">
    <property type="entry name" value="BD-FAE"/>
    <property type="match status" value="1"/>
</dbReference>
<keyword evidence="2" id="KW-0732">Signal</keyword>
<feature type="chain" id="PRO_5046064360" evidence="2">
    <location>
        <begin position="20"/>
        <end position="300"/>
    </location>
</feature>
<dbReference type="SUPFAM" id="SSF53474">
    <property type="entry name" value="alpha/beta-Hydrolases"/>
    <property type="match status" value="1"/>
</dbReference>
<organism evidence="4 5">
    <name type="scientific">Sphingomonas cynarae</name>
    <dbReference type="NCBI Taxonomy" id="930197"/>
    <lineage>
        <taxon>Bacteria</taxon>
        <taxon>Pseudomonadati</taxon>
        <taxon>Pseudomonadota</taxon>
        <taxon>Alphaproteobacteria</taxon>
        <taxon>Sphingomonadales</taxon>
        <taxon>Sphingomonadaceae</taxon>
        <taxon>Sphingomonas</taxon>
    </lineage>
</organism>
<evidence type="ECO:0000313" key="5">
    <source>
        <dbReference type="Proteomes" id="UP001500523"/>
    </source>
</evidence>
<evidence type="ECO:0000259" key="3">
    <source>
        <dbReference type="Pfam" id="PF20434"/>
    </source>
</evidence>
<dbReference type="PANTHER" id="PTHR48081:SF33">
    <property type="entry name" value="KYNURENINE FORMAMIDASE"/>
    <property type="match status" value="1"/>
</dbReference>
<reference evidence="5" key="1">
    <citation type="journal article" date="2019" name="Int. J. Syst. Evol. Microbiol.">
        <title>The Global Catalogue of Microorganisms (GCM) 10K type strain sequencing project: providing services to taxonomists for standard genome sequencing and annotation.</title>
        <authorList>
            <consortium name="The Broad Institute Genomics Platform"/>
            <consortium name="The Broad Institute Genome Sequencing Center for Infectious Disease"/>
            <person name="Wu L."/>
            <person name="Ma J."/>
        </authorList>
    </citation>
    <scope>NUCLEOTIDE SEQUENCE [LARGE SCALE GENOMIC DNA]</scope>
    <source>
        <strain evidence="5">JCM 17498</strain>
    </source>
</reference>
<evidence type="ECO:0000256" key="1">
    <source>
        <dbReference type="ARBA" id="ARBA00022801"/>
    </source>
</evidence>
<protein>
    <submittedName>
        <fullName evidence="4">Alpha/beta hydrolase</fullName>
    </submittedName>
</protein>
<gene>
    <name evidence="4" type="ORF">GCM10022268_32090</name>
</gene>
<dbReference type="RefSeq" id="WP_344694400.1">
    <property type="nucleotide sequence ID" value="NZ_BAABBF010000009.1"/>
</dbReference>
<accession>A0ABP7ENW1</accession>
<comment type="caution">
    <text evidence="4">The sequence shown here is derived from an EMBL/GenBank/DDBJ whole genome shotgun (WGS) entry which is preliminary data.</text>
</comment>
<keyword evidence="5" id="KW-1185">Reference proteome</keyword>
<name>A0ABP7ENW1_9SPHN</name>
<proteinExistence type="predicted"/>
<dbReference type="PANTHER" id="PTHR48081">
    <property type="entry name" value="AB HYDROLASE SUPERFAMILY PROTEIN C4A8.06C"/>
    <property type="match status" value="1"/>
</dbReference>
<dbReference type="EMBL" id="BAABBF010000009">
    <property type="protein sequence ID" value="GAA3721441.1"/>
    <property type="molecule type" value="Genomic_DNA"/>
</dbReference>
<dbReference type="InterPro" id="IPR049492">
    <property type="entry name" value="BD-FAE-like_dom"/>
</dbReference>
<evidence type="ECO:0000313" key="4">
    <source>
        <dbReference type="EMBL" id="GAA3721441.1"/>
    </source>
</evidence>
<sequence>MNGSMWLIALALAAGQADAVEQSPTTREMRPADVRALPATTPTLVEHYGPAAQRIGELRMPAGRGPFPIAVVIHGGCWTTGFETLRGTAPIAAALAARGIATWNVEYRQVGDPGGGWPGSFRDWAAATDHLRALAARYPLDLKRTIVVGHSAGAHAALWVASRGRLPRASVIRGADPLPVRGAVAIDGPGDLAPFVGLDAAVCGKPVIVPLMGGTPAAVPDRYREGTPARQLPLGLPQTLVASVVLTPPMAEAYRRAAVAGGDRVTVVTTPGSDHFNVIAPGMPQWRDIEAAIIAAVPAR</sequence>
<feature type="domain" description="BD-FAE-like" evidence="3">
    <location>
        <begin position="63"/>
        <end position="226"/>
    </location>
</feature>